<dbReference type="RefSeq" id="WP_126382827.1">
    <property type="nucleotide sequence ID" value="NZ_LR134350.1"/>
</dbReference>
<evidence type="ECO:0000313" key="2">
    <source>
        <dbReference type="EMBL" id="VEG28966.1"/>
    </source>
</evidence>
<dbReference type="OrthoDB" id="5125796at2"/>
<sequence>MSGEALRGLRAVRLRHGPPLPAGFRHLQVEMPPAPGVDRQAVVVDLARAEDHRLVLAAVARHWWSADHGQLDTCTASAAELDAQGQAFLDVGRLGLVDPALLTEPGCPLRPPDPGRRHTWVRAERLGAAPTRGWVPYSLALPLSYETRPGEPRTHPPLLAGLGAGTGVCQATARAWEALRVEDALWLWWSDPWRTPPEPVEPDPEAARLWEAEGLEVRLAALPDSLGGKVALALVDDGRVAAVGGGPGTGRRGQREAVARALWQLVVARALSDPHDALHRTSAHALVPFRPEGDYLRCAGPRRRRLLDPLGHVQLLLDPVVREEVLRRAEPRSAAGRPSTAAQARRAVGAGGQGAAAGRPGEAGPGGEGGDGAVPEPEDLPLGEAWVIRLGPPADQDLTDESMACVRLLVPGASSLPLGAFPPHPHVAASARLRLRRRAEAEAVPFPGATDPPGAGPRSRPGPGQGGEPLPFPGW</sequence>
<accession>A0A3S4V5D5</accession>
<evidence type="ECO:0000256" key="1">
    <source>
        <dbReference type="SAM" id="MobiDB-lite"/>
    </source>
</evidence>
<dbReference type="Proteomes" id="UP000266895">
    <property type="component" value="Chromosome"/>
</dbReference>
<dbReference type="KEGG" id="ahw:NCTC11636_01811"/>
<dbReference type="AlphaFoldDB" id="A0A3S4V5D5"/>
<gene>
    <name evidence="2" type="ORF">NCTC11636_01811</name>
</gene>
<keyword evidence="3" id="KW-1185">Reference proteome</keyword>
<name>A0A3S4V5D5_9ACTO</name>
<feature type="compositionally biased region" description="Gly residues" evidence="1">
    <location>
        <begin position="349"/>
        <end position="372"/>
    </location>
</feature>
<organism evidence="2 3">
    <name type="scientific">Actinomyces howellii</name>
    <dbReference type="NCBI Taxonomy" id="52771"/>
    <lineage>
        <taxon>Bacteria</taxon>
        <taxon>Bacillati</taxon>
        <taxon>Actinomycetota</taxon>
        <taxon>Actinomycetes</taxon>
        <taxon>Actinomycetales</taxon>
        <taxon>Actinomycetaceae</taxon>
        <taxon>Actinomyces</taxon>
    </lineage>
</organism>
<reference evidence="2 3" key="1">
    <citation type="submission" date="2018-12" db="EMBL/GenBank/DDBJ databases">
        <authorList>
            <consortium name="Pathogen Informatics"/>
        </authorList>
    </citation>
    <scope>NUCLEOTIDE SEQUENCE [LARGE SCALE GENOMIC DNA]</scope>
    <source>
        <strain evidence="2 3">NCTC11636</strain>
    </source>
</reference>
<proteinExistence type="predicted"/>
<feature type="region of interest" description="Disordered" evidence="1">
    <location>
        <begin position="439"/>
        <end position="475"/>
    </location>
</feature>
<protein>
    <submittedName>
        <fullName evidence="2">Bacteriocin biosynthesis docking scaffold, SagD family</fullName>
    </submittedName>
</protein>
<feature type="region of interest" description="Disordered" evidence="1">
    <location>
        <begin position="329"/>
        <end position="379"/>
    </location>
</feature>
<feature type="compositionally biased region" description="Low complexity" evidence="1">
    <location>
        <begin position="452"/>
        <end position="462"/>
    </location>
</feature>
<evidence type="ECO:0000313" key="3">
    <source>
        <dbReference type="Proteomes" id="UP000266895"/>
    </source>
</evidence>
<dbReference type="EMBL" id="LR134350">
    <property type="protein sequence ID" value="VEG28966.1"/>
    <property type="molecule type" value="Genomic_DNA"/>
</dbReference>